<dbReference type="InterPro" id="IPR057952">
    <property type="entry name" value="Rv2743c-like"/>
</dbReference>
<keyword evidence="1" id="KW-0472">Membrane</keyword>
<reference evidence="2" key="1">
    <citation type="submission" date="2022-10" db="EMBL/GenBank/DDBJ databases">
        <title>Rhodococcus sp.75.</title>
        <authorList>
            <person name="Sun M."/>
        </authorList>
    </citation>
    <scope>NUCLEOTIDE SEQUENCE</scope>
    <source>
        <strain evidence="2">75</strain>
    </source>
</reference>
<evidence type="ECO:0000313" key="3">
    <source>
        <dbReference type="Proteomes" id="UP001164965"/>
    </source>
</evidence>
<dbReference type="Proteomes" id="UP001164965">
    <property type="component" value="Chromosome"/>
</dbReference>
<keyword evidence="3" id="KW-1185">Reference proteome</keyword>
<dbReference type="RefSeq" id="WP_265383940.1">
    <property type="nucleotide sequence ID" value="NZ_CP110615.1"/>
</dbReference>
<feature type="transmembrane region" description="Helical" evidence="1">
    <location>
        <begin position="78"/>
        <end position="99"/>
    </location>
</feature>
<dbReference type="Pfam" id="PF25587">
    <property type="entry name" value="Rv2743c"/>
    <property type="match status" value="1"/>
</dbReference>
<protein>
    <submittedName>
        <fullName evidence="2">Uncharacterized protein</fullName>
    </submittedName>
</protein>
<keyword evidence="1" id="KW-0812">Transmembrane</keyword>
<keyword evidence="1" id="KW-1133">Transmembrane helix</keyword>
<proteinExistence type="predicted"/>
<feature type="transmembrane region" description="Helical" evidence="1">
    <location>
        <begin position="48"/>
        <end position="72"/>
    </location>
</feature>
<name>A0ABY6P3D2_9NOCA</name>
<gene>
    <name evidence="2" type="ORF">RHODO2019_05195</name>
</gene>
<organism evidence="2 3">
    <name type="scientific">Rhodococcus antarcticus</name>
    <dbReference type="NCBI Taxonomy" id="2987751"/>
    <lineage>
        <taxon>Bacteria</taxon>
        <taxon>Bacillati</taxon>
        <taxon>Actinomycetota</taxon>
        <taxon>Actinomycetes</taxon>
        <taxon>Mycobacteriales</taxon>
        <taxon>Nocardiaceae</taxon>
        <taxon>Rhodococcus</taxon>
    </lineage>
</organism>
<evidence type="ECO:0000313" key="2">
    <source>
        <dbReference type="EMBL" id="UZJ25836.1"/>
    </source>
</evidence>
<sequence length="263" mass="27426">MAARGDVPAIWERAQAAAAEVGGRLDAASTSLARWNDPREKQIRRRRAATAVTAALTGTTSVLGVTTVGLTVSPMTEWVVVGSGGLTALVAVPTVAAAVRWRRLRRAPLPDPRPARVRRPGRDSLAHEPVVRLTHAERSLSELLGLLQRDPAVPGGEVEEARTAARAAVDALRREADDLGALERARDTSPAAAAELDVVVGAALVRLESGVRAYDGLVASAARAVAAGSGPERHSESITAAVDRVDALTAALTELAGLHAARR</sequence>
<evidence type="ECO:0000256" key="1">
    <source>
        <dbReference type="SAM" id="Phobius"/>
    </source>
</evidence>
<dbReference type="EMBL" id="CP110615">
    <property type="protein sequence ID" value="UZJ25836.1"/>
    <property type="molecule type" value="Genomic_DNA"/>
</dbReference>
<accession>A0ABY6P3D2</accession>
<dbReference type="NCBIfam" id="NF047839">
    <property type="entry name" value="PspM_Rv2743c"/>
    <property type="match status" value="1"/>
</dbReference>